<sequence length="751" mass="86552">MVSDVVQAILLFSDSKKEEFKRISSCKNILDDLTSGIIPTVSVNEMTNILNECGVAMNRVELILTPIKRAKHSAVPIITPYGNHCKLAVDVFFETLRIFIFEGKLFQFVGGVWGLVTDIFAIFPQWFRTDKETYYFLEDAQIREIKSIYETMWYNMGHQSKAVTTVKDGGFSLECLNDELRRLGLVTTFPDIQKHASLAFDTVMKNKKKEFLRTCDLFDALEHCQLLAFFERTPEASSCFFQQKRRNLCFQLVEFLHRQKSCHRVVGLQCSKCTVSKHSESGKIVTKSKPQNIEKEKESIKEKANVSDEVSNSSSNSLPVSTVSNISNTTKCDSPPLEPLLIEKTLPQDQETGKLVIEDSKVYKEAEASQKMKQESKCCEKCLRTSEKCKLAKEDLKRSENKVKTLEKKLSVAESKLSTLEQRLKKEMQIKFDTEMKMMSEKQKLLEQSLVASQNDLKTMQINLEEQLKVDVAKINELREKQRIRIADCNANYMSLKTEMEAKLKDERQKTNRLEQELAELRNQEKQKKKFQEENIQLRDQIEQKENSFQALLDEIKTLKATTATSETVTSSEKLELIDDVQKTLFDLLQTRNQLLRENPMHQARELVNELNALTDEEHIKQCANFELNVFNEQIREFMKDLKKNIQSIQANPNISCSELSTLPDFPEFSGTFLKTFEELAKEKLQCLLEKDELSDRECLICLQNMNSNSVTIKCNHCKRRYHDECAGQWLNVKKVCPACDFSIIETNGTN</sequence>
<evidence type="ECO:0000313" key="7">
    <source>
        <dbReference type="EnsemblMetazoa" id="CJA18587a.1"/>
    </source>
</evidence>
<feature type="domain" description="RING-type" evidence="6">
    <location>
        <begin position="699"/>
        <end position="741"/>
    </location>
</feature>
<dbReference type="GO" id="GO:0045121">
    <property type="term" value="C:membrane raft"/>
    <property type="evidence" value="ECO:0007669"/>
    <property type="project" value="TreeGrafter"/>
</dbReference>
<feature type="compositionally biased region" description="Low complexity" evidence="5">
    <location>
        <begin position="307"/>
        <end position="325"/>
    </location>
</feature>
<evidence type="ECO:0000256" key="5">
    <source>
        <dbReference type="SAM" id="MobiDB-lite"/>
    </source>
</evidence>
<dbReference type="GO" id="GO:0008270">
    <property type="term" value="F:zinc ion binding"/>
    <property type="evidence" value="ECO:0007669"/>
    <property type="project" value="UniProtKB-KW"/>
</dbReference>
<dbReference type="Pfam" id="PF13639">
    <property type="entry name" value="zf-RING_2"/>
    <property type="match status" value="1"/>
</dbReference>
<dbReference type="EnsemblMetazoa" id="CJA18587a.1">
    <property type="protein sequence ID" value="CJA18587a.1"/>
    <property type="gene ID" value="WBGene00137792"/>
</dbReference>
<dbReference type="InterPro" id="IPR001841">
    <property type="entry name" value="Znf_RING"/>
</dbReference>
<reference evidence="7" key="2">
    <citation type="submission" date="2022-06" db="UniProtKB">
        <authorList>
            <consortium name="EnsemblMetazoa"/>
        </authorList>
    </citation>
    <scope>IDENTIFICATION</scope>
    <source>
        <strain evidence="7">DF5081</strain>
    </source>
</reference>
<dbReference type="PANTHER" id="PTHR21447">
    <property type="entry name" value="RING-TYPE DOMAIN-CONTAINING PROTEIN-RELATED"/>
    <property type="match status" value="1"/>
</dbReference>
<dbReference type="AlphaFoldDB" id="A0A8R1I593"/>
<feature type="coiled-coil region" evidence="4">
    <location>
        <begin position="461"/>
        <end position="562"/>
    </location>
</feature>
<feature type="compositionally biased region" description="Basic and acidic residues" evidence="5">
    <location>
        <begin position="292"/>
        <end position="306"/>
    </location>
</feature>
<name>A0A8R1I593_CAEJA</name>
<organism evidence="7 8">
    <name type="scientific">Caenorhabditis japonica</name>
    <dbReference type="NCBI Taxonomy" id="281687"/>
    <lineage>
        <taxon>Eukaryota</taxon>
        <taxon>Metazoa</taxon>
        <taxon>Ecdysozoa</taxon>
        <taxon>Nematoda</taxon>
        <taxon>Chromadorea</taxon>
        <taxon>Rhabditida</taxon>
        <taxon>Rhabditina</taxon>
        <taxon>Rhabditomorpha</taxon>
        <taxon>Rhabditoidea</taxon>
        <taxon>Rhabditidae</taxon>
        <taxon>Peloderinae</taxon>
        <taxon>Caenorhabditis</taxon>
    </lineage>
</organism>
<evidence type="ECO:0000313" key="8">
    <source>
        <dbReference type="Proteomes" id="UP000005237"/>
    </source>
</evidence>
<dbReference type="Proteomes" id="UP000005237">
    <property type="component" value="Unassembled WGS sequence"/>
</dbReference>
<dbReference type="GO" id="GO:0045087">
    <property type="term" value="P:innate immune response"/>
    <property type="evidence" value="ECO:0007669"/>
    <property type="project" value="TreeGrafter"/>
</dbReference>
<keyword evidence="2" id="KW-0862">Zinc</keyword>
<keyword evidence="1 3" id="KW-0863">Zinc-finger</keyword>
<evidence type="ECO:0000256" key="1">
    <source>
        <dbReference type="ARBA" id="ARBA00022771"/>
    </source>
</evidence>
<evidence type="ECO:0000256" key="3">
    <source>
        <dbReference type="PROSITE-ProRule" id="PRU00175"/>
    </source>
</evidence>
<dbReference type="PANTHER" id="PTHR21447:SF13">
    <property type="entry name" value="RING-TYPE DOMAIN-CONTAINING PROTEIN"/>
    <property type="match status" value="1"/>
</dbReference>
<keyword evidence="1 3" id="KW-0479">Metal-binding</keyword>
<dbReference type="InterPro" id="IPR013083">
    <property type="entry name" value="Znf_RING/FYVE/PHD"/>
</dbReference>
<evidence type="ECO:0000256" key="4">
    <source>
        <dbReference type="SAM" id="Coils"/>
    </source>
</evidence>
<evidence type="ECO:0000259" key="6">
    <source>
        <dbReference type="PROSITE" id="PS50089"/>
    </source>
</evidence>
<proteinExistence type="predicted"/>
<keyword evidence="8" id="KW-1185">Reference proteome</keyword>
<protein>
    <submittedName>
        <fullName evidence="7">RING-type domain-containing protein</fullName>
    </submittedName>
</protein>
<reference evidence="8" key="1">
    <citation type="submission" date="2010-08" db="EMBL/GenBank/DDBJ databases">
        <authorList>
            <consortium name="Caenorhabditis japonica Sequencing Consortium"/>
            <person name="Wilson R.K."/>
        </authorList>
    </citation>
    <scope>NUCLEOTIDE SEQUENCE [LARGE SCALE GENOMIC DNA]</scope>
    <source>
        <strain evidence="8">DF5081</strain>
    </source>
</reference>
<dbReference type="Gene3D" id="3.30.40.10">
    <property type="entry name" value="Zinc/RING finger domain, C3HC4 (zinc finger)"/>
    <property type="match status" value="1"/>
</dbReference>
<dbReference type="PROSITE" id="PS50089">
    <property type="entry name" value="ZF_RING_2"/>
    <property type="match status" value="1"/>
</dbReference>
<feature type="coiled-coil region" evidence="4">
    <location>
        <begin position="389"/>
        <end position="430"/>
    </location>
</feature>
<accession>A0A8R1I593</accession>
<dbReference type="SUPFAM" id="SSF57850">
    <property type="entry name" value="RING/U-box"/>
    <property type="match status" value="1"/>
</dbReference>
<keyword evidence="4" id="KW-0175">Coiled coil</keyword>
<evidence type="ECO:0000256" key="2">
    <source>
        <dbReference type="ARBA" id="ARBA00022833"/>
    </source>
</evidence>
<feature type="region of interest" description="Disordered" evidence="5">
    <location>
        <begin position="284"/>
        <end position="334"/>
    </location>
</feature>